<sequence length="89" mass="10055">MEGFPEHQVRVLNAQHGTIFFTSRHQLSFFSCSNEACMARSRMAACTTSLKACGNWFMAIISSVYRCIPRRWCMRPLLAAGFTTSLGTR</sequence>
<dbReference type="Proteomes" id="UP000314294">
    <property type="component" value="Unassembled WGS sequence"/>
</dbReference>
<evidence type="ECO:0000313" key="1">
    <source>
        <dbReference type="EMBL" id="TNN64342.1"/>
    </source>
</evidence>
<protein>
    <submittedName>
        <fullName evidence="1">Uncharacterized protein</fullName>
    </submittedName>
</protein>
<dbReference type="AlphaFoldDB" id="A0A4Z2HHN3"/>
<evidence type="ECO:0000313" key="2">
    <source>
        <dbReference type="Proteomes" id="UP000314294"/>
    </source>
</evidence>
<keyword evidence="2" id="KW-1185">Reference proteome</keyword>
<comment type="caution">
    <text evidence="1">The sequence shown here is derived from an EMBL/GenBank/DDBJ whole genome shotgun (WGS) entry which is preliminary data.</text>
</comment>
<reference evidence="1 2" key="1">
    <citation type="submission" date="2019-03" db="EMBL/GenBank/DDBJ databases">
        <title>First draft genome of Liparis tanakae, snailfish: a comprehensive survey of snailfish specific genes.</title>
        <authorList>
            <person name="Kim W."/>
            <person name="Song I."/>
            <person name="Jeong J.-H."/>
            <person name="Kim D."/>
            <person name="Kim S."/>
            <person name="Ryu S."/>
            <person name="Song J.Y."/>
            <person name="Lee S.K."/>
        </authorList>
    </citation>
    <scope>NUCLEOTIDE SEQUENCE [LARGE SCALE GENOMIC DNA]</scope>
    <source>
        <tissue evidence="1">Muscle</tissue>
    </source>
</reference>
<dbReference type="EMBL" id="SRLO01000255">
    <property type="protein sequence ID" value="TNN64342.1"/>
    <property type="molecule type" value="Genomic_DNA"/>
</dbReference>
<name>A0A4Z2HHN3_9TELE</name>
<accession>A0A4Z2HHN3</accession>
<proteinExistence type="predicted"/>
<gene>
    <name evidence="1" type="ORF">EYF80_025472</name>
</gene>
<organism evidence="1 2">
    <name type="scientific">Liparis tanakae</name>
    <name type="common">Tanaka's snailfish</name>
    <dbReference type="NCBI Taxonomy" id="230148"/>
    <lineage>
        <taxon>Eukaryota</taxon>
        <taxon>Metazoa</taxon>
        <taxon>Chordata</taxon>
        <taxon>Craniata</taxon>
        <taxon>Vertebrata</taxon>
        <taxon>Euteleostomi</taxon>
        <taxon>Actinopterygii</taxon>
        <taxon>Neopterygii</taxon>
        <taxon>Teleostei</taxon>
        <taxon>Neoteleostei</taxon>
        <taxon>Acanthomorphata</taxon>
        <taxon>Eupercaria</taxon>
        <taxon>Perciformes</taxon>
        <taxon>Cottioidei</taxon>
        <taxon>Cottales</taxon>
        <taxon>Liparidae</taxon>
        <taxon>Liparis</taxon>
    </lineage>
</organism>